<keyword evidence="5 6" id="KW-0472">Membrane</keyword>
<dbReference type="OrthoDB" id="6111737at2759"/>
<organism evidence="7 8">
    <name type="scientific">Mytilus coruscus</name>
    <name type="common">Sea mussel</name>
    <dbReference type="NCBI Taxonomy" id="42192"/>
    <lineage>
        <taxon>Eukaryota</taxon>
        <taxon>Metazoa</taxon>
        <taxon>Spiralia</taxon>
        <taxon>Lophotrochozoa</taxon>
        <taxon>Mollusca</taxon>
        <taxon>Bivalvia</taxon>
        <taxon>Autobranchia</taxon>
        <taxon>Pteriomorphia</taxon>
        <taxon>Mytilida</taxon>
        <taxon>Mytiloidea</taxon>
        <taxon>Mytilidae</taxon>
        <taxon>Mytilinae</taxon>
        <taxon>Mytilus</taxon>
    </lineage>
</organism>
<dbReference type="Pfam" id="PF01554">
    <property type="entry name" value="MatE"/>
    <property type="match status" value="2"/>
</dbReference>
<dbReference type="GO" id="GO:0015297">
    <property type="term" value="F:antiporter activity"/>
    <property type="evidence" value="ECO:0007669"/>
    <property type="project" value="InterPro"/>
</dbReference>
<dbReference type="CDD" id="cd13132">
    <property type="entry name" value="MATE_eukaryotic"/>
    <property type="match status" value="1"/>
</dbReference>
<evidence type="ECO:0000256" key="6">
    <source>
        <dbReference type="RuleBase" id="RU004914"/>
    </source>
</evidence>
<comment type="subcellular location">
    <subcellularLocation>
        <location evidence="1">Membrane</location>
        <topology evidence="1">Multi-pass membrane protein</topology>
    </subcellularLocation>
</comment>
<feature type="transmembrane region" description="Helical" evidence="6">
    <location>
        <begin position="362"/>
        <end position="379"/>
    </location>
</feature>
<protein>
    <recommendedName>
        <fullName evidence="6">Multidrug and toxin extrusion protein</fullName>
    </recommendedName>
</protein>
<dbReference type="GO" id="GO:0042910">
    <property type="term" value="F:xenobiotic transmembrane transporter activity"/>
    <property type="evidence" value="ECO:0007669"/>
    <property type="project" value="InterPro"/>
</dbReference>
<feature type="transmembrane region" description="Helical" evidence="6">
    <location>
        <begin position="140"/>
        <end position="159"/>
    </location>
</feature>
<feature type="transmembrane region" description="Helical" evidence="6">
    <location>
        <begin position="281"/>
        <end position="302"/>
    </location>
</feature>
<dbReference type="GO" id="GO:1990961">
    <property type="term" value="P:xenobiotic detoxification by transmembrane export across the plasma membrane"/>
    <property type="evidence" value="ECO:0007669"/>
    <property type="project" value="InterPro"/>
</dbReference>
<keyword evidence="8" id="KW-1185">Reference proteome</keyword>
<comment type="similarity">
    <text evidence="2 6">Belongs to the multi antimicrobial extrusion (MATE) (TC 2.A.66.1) family.</text>
</comment>
<dbReference type="InterPro" id="IPR045069">
    <property type="entry name" value="MATE_euk"/>
</dbReference>
<gene>
    <name evidence="7" type="ORF">MCOR_11566</name>
</gene>
<evidence type="ECO:0000256" key="2">
    <source>
        <dbReference type="ARBA" id="ARBA00010199"/>
    </source>
</evidence>
<keyword evidence="4 6" id="KW-1133">Transmembrane helix</keyword>
<feature type="transmembrane region" description="Helical" evidence="6">
    <location>
        <begin position="20"/>
        <end position="41"/>
    </location>
</feature>
<evidence type="ECO:0000256" key="3">
    <source>
        <dbReference type="ARBA" id="ARBA00022692"/>
    </source>
</evidence>
<keyword evidence="3 6" id="KW-0812">Transmembrane</keyword>
<feature type="transmembrane region" description="Helical" evidence="6">
    <location>
        <begin position="61"/>
        <end position="85"/>
    </location>
</feature>
<dbReference type="GO" id="GO:0016020">
    <property type="term" value="C:membrane"/>
    <property type="evidence" value="ECO:0007669"/>
    <property type="project" value="UniProtKB-SubCell"/>
</dbReference>
<dbReference type="PANTHER" id="PTHR11206">
    <property type="entry name" value="MULTIDRUG RESISTANCE PROTEIN"/>
    <property type="match status" value="1"/>
</dbReference>
<evidence type="ECO:0000256" key="4">
    <source>
        <dbReference type="ARBA" id="ARBA00022989"/>
    </source>
</evidence>
<dbReference type="InterPro" id="IPR002528">
    <property type="entry name" value="MATE_fam"/>
</dbReference>
<feature type="transmembrane region" description="Helical" evidence="6">
    <location>
        <begin position="199"/>
        <end position="221"/>
    </location>
</feature>
<reference evidence="7 8" key="1">
    <citation type="submission" date="2020-06" db="EMBL/GenBank/DDBJ databases">
        <authorList>
            <person name="Li R."/>
            <person name="Bekaert M."/>
        </authorList>
    </citation>
    <scope>NUCLEOTIDE SEQUENCE [LARGE SCALE GENOMIC DNA]</scope>
    <source>
        <strain evidence="8">wild</strain>
    </source>
</reference>
<evidence type="ECO:0000313" key="8">
    <source>
        <dbReference type="Proteomes" id="UP000507470"/>
    </source>
</evidence>
<dbReference type="Proteomes" id="UP000507470">
    <property type="component" value="Unassembled WGS sequence"/>
</dbReference>
<evidence type="ECO:0000313" key="7">
    <source>
        <dbReference type="EMBL" id="CAC5374014.1"/>
    </source>
</evidence>
<feature type="transmembrane region" description="Helical" evidence="6">
    <location>
        <begin position="171"/>
        <end position="193"/>
    </location>
</feature>
<feature type="transmembrane region" description="Helical" evidence="6">
    <location>
        <begin position="105"/>
        <end position="128"/>
    </location>
</feature>
<feature type="transmembrane region" description="Helical" evidence="6">
    <location>
        <begin position="322"/>
        <end position="342"/>
    </location>
</feature>
<name>A0A6J8AUB2_MYTCO</name>
<dbReference type="AlphaFoldDB" id="A0A6J8AUB2"/>
<proteinExistence type="inferred from homology"/>
<evidence type="ECO:0000256" key="1">
    <source>
        <dbReference type="ARBA" id="ARBA00004141"/>
    </source>
</evidence>
<feature type="transmembrane region" description="Helical" evidence="6">
    <location>
        <begin position="391"/>
        <end position="414"/>
    </location>
</feature>
<dbReference type="EMBL" id="CACVKT020001979">
    <property type="protein sequence ID" value="CAC5374014.1"/>
    <property type="molecule type" value="Genomic_DNA"/>
</dbReference>
<evidence type="ECO:0000256" key="5">
    <source>
        <dbReference type="ARBA" id="ARBA00023136"/>
    </source>
</evidence>
<feature type="transmembrane region" description="Helical" evidence="6">
    <location>
        <begin position="242"/>
        <end position="261"/>
    </location>
</feature>
<accession>A0A6J8AUB2</accession>
<sequence length="539" mass="60069">MIQNTSIYKKIYPYGCKTELKELLSVAWPIGIESLLQYLIIVESLGFSGHLGKDALDAVQLTTTIINVLGFSVITGMCTALETLLPQTFCTNKQNFSLTIQRGTIIISLACIMISTLFINMEHILILIGQRRTVARLGGQYAMILIAGFPGNAYILVLQRYLISQSIVMPGVILEIIGNVLNIGYHSLFIIGFNWGVRGAGIAVSATYWSLVLLYLLFIRYTGLYKDTWSGISKKCLTEWNTFLKLAVPGIFMIALQWCGVEMSVIICGFLDEVQLAAHTIVFQIYFVIFTVPLGIAVGACVKVGYSLSVGNHKKAMTTSRVAASITVLVVVVVAVTLLALRYVLPKAFTDNVEIVELSSKLFPLLALYSLFDFVAITLQGVLRGVGQQRFAAIFTLVSYYVIGLPLSITLTLYTSLKVAVRTTQLGRRKHKGDHIQEGKTYLSEHDFQELFQNNEDTLSMGKDYQELISEEKTKKDIDVEFTFILKRRACLLLSFLVILAASILLKYSLDGKLWIRYQQCSLNGTLYNETSGRLYSCR</sequence>
<dbReference type="NCBIfam" id="TIGR00797">
    <property type="entry name" value="matE"/>
    <property type="match status" value="1"/>
</dbReference>
<feature type="transmembrane region" description="Helical" evidence="6">
    <location>
        <begin position="492"/>
        <end position="510"/>
    </location>
</feature>